<sequence length="64" mass="7435">MNYYRNKGQMDLSDRLAIETGIHNKDSLKKIAKLIGRHPSTVAHEIKKNRTYIHNTYYLGKDCA</sequence>
<name>A0A1H3N3B1_9FIRM</name>
<evidence type="ECO:0000259" key="1">
    <source>
        <dbReference type="Pfam" id="PF13936"/>
    </source>
</evidence>
<dbReference type="OrthoDB" id="9776104at2"/>
<dbReference type="Proteomes" id="UP000183918">
    <property type="component" value="Unassembled WGS sequence"/>
</dbReference>
<accession>A0A1H3N3B1</accession>
<feature type="non-terminal residue" evidence="2">
    <location>
        <position position="64"/>
    </location>
</feature>
<proteinExistence type="predicted"/>
<keyword evidence="3" id="KW-1185">Reference proteome</keyword>
<dbReference type="Pfam" id="PF13936">
    <property type="entry name" value="HTH_38"/>
    <property type="match status" value="1"/>
</dbReference>
<dbReference type="RefSeq" id="WP_143470275.1">
    <property type="nucleotide sequence ID" value="NZ_FNPG01000047.1"/>
</dbReference>
<feature type="domain" description="Transposase IS30-like HTH" evidence="1">
    <location>
        <begin position="9"/>
        <end position="49"/>
    </location>
</feature>
<gene>
    <name evidence="2" type="ORF">SAMN02910414_02468</name>
</gene>
<evidence type="ECO:0000313" key="3">
    <source>
        <dbReference type="Proteomes" id="UP000183918"/>
    </source>
</evidence>
<organism evidence="2 3">
    <name type="scientific">Lachnobacterium bovis DSM 14045</name>
    <dbReference type="NCBI Taxonomy" id="1122142"/>
    <lineage>
        <taxon>Bacteria</taxon>
        <taxon>Bacillati</taxon>
        <taxon>Bacillota</taxon>
        <taxon>Clostridia</taxon>
        <taxon>Lachnospirales</taxon>
        <taxon>Lachnospiraceae</taxon>
        <taxon>Lachnobacterium</taxon>
    </lineage>
</organism>
<dbReference type="eggNOG" id="COG2826">
    <property type="taxonomic scope" value="Bacteria"/>
</dbReference>
<reference evidence="2 3" key="1">
    <citation type="submission" date="2016-10" db="EMBL/GenBank/DDBJ databases">
        <authorList>
            <person name="de Groot N.N."/>
        </authorList>
    </citation>
    <scope>NUCLEOTIDE SEQUENCE [LARGE SCALE GENOMIC DNA]</scope>
    <source>
        <strain evidence="2 3">DSM 14045</strain>
    </source>
</reference>
<protein>
    <submittedName>
        <fullName evidence="2">Helix-turn-helix domain-containing protein</fullName>
    </submittedName>
</protein>
<dbReference type="InterPro" id="IPR025246">
    <property type="entry name" value="IS30-like_HTH"/>
</dbReference>
<evidence type="ECO:0000313" key="2">
    <source>
        <dbReference type="EMBL" id="SDY83190.1"/>
    </source>
</evidence>
<dbReference type="STRING" id="1122142.SAMN02910414_02468"/>
<dbReference type="AlphaFoldDB" id="A0A1H3N3B1"/>
<dbReference type="EMBL" id="FNPG01000047">
    <property type="protein sequence ID" value="SDY83190.1"/>
    <property type="molecule type" value="Genomic_DNA"/>
</dbReference>